<proteinExistence type="predicted"/>
<protein>
    <submittedName>
        <fullName evidence="1">Uncharacterized protein</fullName>
    </submittedName>
</protein>
<reference evidence="1 2" key="1">
    <citation type="submission" date="2019-04" db="EMBL/GenBank/DDBJ databases">
        <title>Microbes associate with the intestines of laboratory mice.</title>
        <authorList>
            <person name="Navarre W."/>
            <person name="Wong E."/>
            <person name="Huang K."/>
            <person name="Tropini C."/>
            <person name="Ng K."/>
            <person name="Yu B."/>
        </authorList>
    </citation>
    <scope>NUCLEOTIDE SEQUENCE [LARGE SCALE GENOMIC DNA]</scope>
    <source>
        <strain evidence="1 2">NM50_B9-20</strain>
    </source>
</reference>
<gene>
    <name evidence="1" type="ORF">E5347_13485</name>
</gene>
<organism evidence="1 2">
    <name type="scientific">Clostridium sartagoforme</name>
    <dbReference type="NCBI Taxonomy" id="84031"/>
    <lineage>
        <taxon>Bacteria</taxon>
        <taxon>Bacillati</taxon>
        <taxon>Bacillota</taxon>
        <taxon>Clostridia</taxon>
        <taxon>Eubacteriales</taxon>
        <taxon>Clostridiaceae</taxon>
        <taxon>Clostridium</taxon>
    </lineage>
</organism>
<dbReference type="AlphaFoldDB" id="A0A4S2DGI1"/>
<dbReference type="EMBL" id="SRYR01000009">
    <property type="protein sequence ID" value="TGY41177.1"/>
    <property type="molecule type" value="Genomic_DNA"/>
</dbReference>
<accession>A0A4S2DGI1</accession>
<comment type="caution">
    <text evidence="1">The sequence shown here is derived from an EMBL/GenBank/DDBJ whole genome shotgun (WGS) entry which is preliminary data.</text>
</comment>
<dbReference type="Proteomes" id="UP000306888">
    <property type="component" value="Unassembled WGS sequence"/>
</dbReference>
<sequence length="95" mass="11013">MGKIGVYYSASSTLIKNIGKCRNQLKKQNDDVSKALRKLGEINENYYELNRIYDNLNSVKNKSNSDIVKLEKFGEKLNNYVEMVKRSDNDIYNVL</sequence>
<evidence type="ECO:0000313" key="1">
    <source>
        <dbReference type="EMBL" id="TGY41177.1"/>
    </source>
</evidence>
<dbReference type="RefSeq" id="WP_136007753.1">
    <property type="nucleotide sequence ID" value="NZ_SRYR01000009.1"/>
</dbReference>
<name>A0A4S2DGI1_9CLOT</name>
<keyword evidence="2" id="KW-1185">Reference proteome</keyword>
<evidence type="ECO:0000313" key="2">
    <source>
        <dbReference type="Proteomes" id="UP000306888"/>
    </source>
</evidence>